<gene>
    <name evidence="1" type="ORF">S01H4_56748</name>
</gene>
<reference evidence="1" key="1">
    <citation type="journal article" date="2014" name="Front. Microbiol.">
        <title>High frequency of phylogenetically diverse reductive dehalogenase-homologous genes in deep subseafloor sedimentary metagenomes.</title>
        <authorList>
            <person name="Kawai M."/>
            <person name="Futagami T."/>
            <person name="Toyoda A."/>
            <person name="Takaki Y."/>
            <person name="Nishi S."/>
            <person name="Hori S."/>
            <person name="Arai W."/>
            <person name="Tsubouchi T."/>
            <person name="Morono Y."/>
            <person name="Uchiyama I."/>
            <person name="Ito T."/>
            <person name="Fujiyama A."/>
            <person name="Inagaki F."/>
            <person name="Takami H."/>
        </authorList>
    </citation>
    <scope>NUCLEOTIDE SEQUENCE</scope>
    <source>
        <strain evidence="1">Expedition CK06-06</strain>
    </source>
</reference>
<proteinExistence type="predicted"/>
<protein>
    <submittedName>
        <fullName evidence="1">Uncharacterized protein</fullName>
    </submittedName>
</protein>
<name>X1D6Z1_9ZZZZ</name>
<dbReference type="EMBL" id="BART01032919">
    <property type="protein sequence ID" value="GAH15967.1"/>
    <property type="molecule type" value="Genomic_DNA"/>
</dbReference>
<evidence type="ECO:0000313" key="1">
    <source>
        <dbReference type="EMBL" id="GAH15967.1"/>
    </source>
</evidence>
<organism evidence="1">
    <name type="scientific">marine sediment metagenome</name>
    <dbReference type="NCBI Taxonomy" id="412755"/>
    <lineage>
        <taxon>unclassified sequences</taxon>
        <taxon>metagenomes</taxon>
        <taxon>ecological metagenomes</taxon>
    </lineage>
</organism>
<accession>X1D6Z1</accession>
<dbReference type="AlphaFoldDB" id="X1D6Z1"/>
<comment type="caution">
    <text evidence="1">The sequence shown here is derived from an EMBL/GenBank/DDBJ whole genome shotgun (WGS) entry which is preliminary data.</text>
</comment>
<sequence>MEKKYLEVEQVFPFPPVINPAIAWETWATKSGLKGSGIFEAKPEDFEEAINYFVRRLTMYAETIEGYRFEIAASVTSKKGRELIGKDLSELLIPD</sequence>